<feature type="domain" description="FTP" evidence="13">
    <location>
        <begin position="98"/>
        <end position="146"/>
    </location>
</feature>
<evidence type="ECO:0000256" key="9">
    <source>
        <dbReference type="RuleBase" id="RU366073"/>
    </source>
</evidence>
<comment type="similarity">
    <text evidence="1 9">Belongs to the peptidase M4 family.</text>
</comment>
<feature type="domain" description="Peptidase M4 C-terminal" evidence="11">
    <location>
        <begin position="350"/>
        <end position="521"/>
    </location>
</feature>
<evidence type="ECO:0000256" key="5">
    <source>
        <dbReference type="ARBA" id="ARBA00022801"/>
    </source>
</evidence>
<evidence type="ECO:0000256" key="7">
    <source>
        <dbReference type="ARBA" id="ARBA00023049"/>
    </source>
</evidence>
<comment type="function">
    <text evidence="9">Extracellular zinc metalloprotease.</text>
</comment>
<dbReference type="PANTHER" id="PTHR33794:SF1">
    <property type="entry name" value="BACILLOLYSIN"/>
    <property type="match status" value="1"/>
</dbReference>
<dbReference type="InterPro" id="IPR027268">
    <property type="entry name" value="Peptidase_M4/M1_CTD_sf"/>
</dbReference>
<feature type="active site" description="Proton donor" evidence="8">
    <location>
        <position position="433"/>
    </location>
</feature>
<dbReference type="InterPro" id="IPR023612">
    <property type="entry name" value="Peptidase_M4"/>
</dbReference>
<dbReference type="InterPro" id="IPR007280">
    <property type="entry name" value="Peptidase_C_arc/bac"/>
</dbReference>
<dbReference type="GO" id="GO:0004222">
    <property type="term" value="F:metalloendopeptidase activity"/>
    <property type="evidence" value="ECO:0007669"/>
    <property type="project" value="UniProtKB-UniRule"/>
</dbReference>
<dbReference type="Pfam" id="PF02868">
    <property type="entry name" value="Peptidase_M4_C"/>
    <property type="match status" value="1"/>
</dbReference>
<feature type="active site" evidence="8">
    <location>
        <position position="340"/>
    </location>
</feature>
<comment type="subcellular location">
    <subcellularLocation>
        <location evidence="9">Secreted</location>
    </subcellularLocation>
</comment>
<reference evidence="14 15" key="1">
    <citation type="submission" date="2014-07" db="EMBL/GenBank/DDBJ databases">
        <title>Draft Genome Sequence of Gephyronic Acid Producer, Cystobacter violaceus Strain Cb vi76.</title>
        <authorList>
            <person name="Stevens D.C."/>
            <person name="Young J."/>
            <person name="Carmichael R."/>
            <person name="Tan J."/>
            <person name="Taylor R.E."/>
        </authorList>
    </citation>
    <scope>NUCLEOTIDE SEQUENCE [LARGE SCALE GENOMIC DNA]</scope>
    <source>
        <strain evidence="14 15">Cb vi76</strain>
    </source>
</reference>
<organism evidence="14 15">
    <name type="scientific">Archangium violaceum Cb vi76</name>
    <dbReference type="NCBI Taxonomy" id="1406225"/>
    <lineage>
        <taxon>Bacteria</taxon>
        <taxon>Pseudomonadati</taxon>
        <taxon>Myxococcota</taxon>
        <taxon>Myxococcia</taxon>
        <taxon>Myxococcales</taxon>
        <taxon>Cystobacterineae</taxon>
        <taxon>Archangiaceae</taxon>
        <taxon>Archangium</taxon>
    </lineage>
</organism>
<evidence type="ECO:0000256" key="8">
    <source>
        <dbReference type="PIRSR" id="PIRSR623612-1"/>
    </source>
</evidence>
<dbReference type="AlphaFoldDB" id="A0A084SZ39"/>
<dbReference type="RefSeq" id="WP_043391416.1">
    <property type="nucleotide sequence ID" value="NZ_JPMI01000043.1"/>
</dbReference>
<keyword evidence="3" id="KW-0479">Metal-binding</keyword>
<keyword evidence="9" id="KW-0964">Secreted</keyword>
<evidence type="ECO:0000313" key="15">
    <source>
        <dbReference type="Proteomes" id="UP000028547"/>
    </source>
</evidence>
<evidence type="ECO:0000256" key="1">
    <source>
        <dbReference type="ARBA" id="ARBA00009388"/>
    </source>
</evidence>
<dbReference type="EMBL" id="JPMI01000043">
    <property type="protein sequence ID" value="KFA93724.1"/>
    <property type="molecule type" value="Genomic_DNA"/>
</dbReference>
<dbReference type="PRINTS" id="PR00730">
    <property type="entry name" value="THERMOLYSIN"/>
</dbReference>
<evidence type="ECO:0000256" key="4">
    <source>
        <dbReference type="ARBA" id="ARBA00022729"/>
    </source>
</evidence>
<dbReference type="SUPFAM" id="SSF55486">
    <property type="entry name" value="Metalloproteases ('zincins'), catalytic domain"/>
    <property type="match status" value="1"/>
</dbReference>
<name>A0A084SZ39_9BACT</name>
<keyword evidence="2 9" id="KW-0645">Protease</keyword>
<dbReference type="Pfam" id="PF01447">
    <property type="entry name" value="Peptidase_M4"/>
    <property type="match status" value="1"/>
</dbReference>
<protein>
    <recommendedName>
        <fullName evidence="9">Neutral metalloproteinase</fullName>
        <ecNumber evidence="9">3.4.24.-</ecNumber>
    </recommendedName>
</protein>
<keyword evidence="6 9" id="KW-0862">Zinc</keyword>
<dbReference type="InterPro" id="IPR050728">
    <property type="entry name" value="Zinc_Metalloprotease_M4"/>
</dbReference>
<evidence type="ECO:0000259" key="11">
    <source>
        <dbReference type="Pfam" id="PF02868"/>
    </source>
</evidence>
<evidence type="ECO:0000259" key="12">
    <source>
        <dbReference type="Pfam" id="PF04151"/>
    </source>
</evidence>
<dbReference type="GO" id="GO:0005576">
    <property type="term" value="C:extracellular region"/>
    <property type="evidence" value="ECO:0007669"/>
    <property type="project" value="UniProtKB-SubCell"/>
</dbReference>
<dbReference type="GO" id="GO:0046872">
    <property type="term" value="F:metal ion binding"/>
    <property type="evidence" value="ECO:0007669"/>
    <property type="project" value="UniProtKB-UniRule"/>
</dbReference>
<dbReference type="EC" id="3.4.24.-" evidence="9"/>
<keyword evidence="5 9" id="KW-0378">Hydrolase</keyword>
<evidence type="ECO:0000259" key="10">
    <source>
        <dbReference type="Pfam" id="PF01447"/>
    </source>
</evidence>
<gene>
    <name evidence="14" type="ORF">Q664_07455</name>
</gene>
<dbReference type="PANTHER" id="PTHR33794">
    <property type="entry name" value="BACILLOLYSIN"/>
    <property type="match status" value="1"/>
</dbReference>
<dbReference type="PROSITE" id="PS51257">
    <property type="entry name" value="PROKAR_LIPOPROTEIN"/>
    <property type="match status" value="1"/>
</dbReference>
<comment type="caution">
    <text evidence="14">The sequence shown here is derived from an EMBL/GenBank/DDBJ whole genome shotgun (WGS) entry which is preliminary data.</text>
</comment>
<dbReference type="Pfam" id="PF07504">
    <property type="entry name" value="FTP"/>
    <property type="match status" value="1"/>
</dbReference>
<dbReference type="Gene3D" id="3.10.170.10">
    <property type="match status" value="1"/>
</dbReference>
<keyword evidence="4" id="KW-0732">Signal</keyword>
<dbReference type="GO" id="GO:0006508">
    <property type="term" value="P:proteolysis"/>
    <property type="evidence" value="ECO:0007669"/>
    <property type="project" value="UniProtKB-KW"/>
</dbReference>
<feature type="domain" description="Peptidase M4" evidence="10">
    <location>
        <begin position="238"/>
        <end position="346"/>
    </location>
</feature>
<dbReference type="InterPro" id="IPR013856">
    <property type="entry name" value="Peptidase_M4_domain"/>
</dbReference>
<evidence type="ECO:0000256" key="3">
    <source>
        <dbReference type="ARBA" id="ARBA00022723"/>
    </source>
</evidence>
<dbReference type="Gene3D" id="1.10.390.10">
    <property type="entry name" value="Neutral Protease Domain 2"/>
    <property type="match status" value="1"/>
</dbReference>
<sequence>MRTRMLAASLALALTACDTEPMEPSTGPGSIEDVQAALAALPSAQVIGAHEDGVPYMIRGRLGTSGSALRGASTSEAHSHVSSALSRITPVFRLNASDLVVRRLSVDEQGHTHIRYEQTKNGLPVVGHELIAHVDENGVVYAVNGSARDGESVPFRARIAPEAARATALESTPGTVQAEEVPRLVYVRSSADGRLKLVFEVLVAGNDGEQPIREHVFVNALDGSIEERTSDIHEARNRRVYSANNTTMLPGTLMLNEGGITTGDPVVDKAYANLGTFYDCFKANFNRDSVNNAGATLTATVHYGNNYVGAFWNGTTMVCGDGDGVNSGPLCNDMDVINHEYSHAIISAESNLTYALEPGALNEGFADVFTAYCESWSNAWSTSADVFKIAEDIWTPATAGDALRYMCDPALDGASRDYYPDRYIGSSDSGGVHWNSGIANLAFCLLSKGGTHPRGKSTTLVPATGVQKAGAIFYKANSDLMTASTNFAQVKTYTEQAAVMLYGTGSAEHTAVTRAWEAVGVGVTVPPAPATALTNGVALLNQSGAAGSQKFYYLDVPASRPVSFTISGGTGDVDMYVKFGSQPSTSSYGCRPYLSGNNETCNMAAQPTAGRYHVMLNGYSAYSGVSLKGTY</sequence>
<dbReference type="InterPro" id="IPR011096">
    <property type="entry name" value="FTP_domain"/>
</dbReference>
<feature type="domain" description="Peptidase C-terminal archaeal/bacterial" evidence="12">
    <location>
        <begin position="551"/>
        <end position="617"/>
    </location>
</feature>
<dbReference type="Pfam" id="PF04151">
    <property type="entry name" value="PPC"/>
    <property type="match status" value="1"/>
</dbReference>
<dbReference type="Proteomes" id="UP000028547">
    <property type="component" value="Unassembled WGS sequence"/>
</dbReference>
<evidence type="ECO:0000313" key="14">
    <source>
        <dbReference type="EMBL" id="KFA93724.1"/>
    </source>
</evidence>
<evidence type="ECO:0000259" key="13">
    <source>
        <dbReference type="Pfam" id="PF07504"/>
    </source>
</evidence>
<comment type="cofactor">
    <cofactor evidence="9">
        <name>Zn(2+)</name>
        <dbReference type="ChEBI" id="CHEBI:29105"/>
    </cofactor>
</comment>
<accession>A0A084SZ39</accession>
<proteinExistence type="inferred from homology"/>
<dbReference type="CDD" id="cd09597">
    <property type="entry name" value="M4_TLP"/>
    <property type="match status" value="1"/>
</dbReference>
<evidence type="ECO:0000256" key="2">
    <source>
        <dbReference type="ARBA" id="ARBA00022670"/>
    </source>
</evidence>
<keyword evidence="7 9" id="KW-0482">Metalloprotease</keyword>
<dbReference type="InterPro" id="IPR001570">
    <property type="entry name" value="Peptidase_M4_C_domain"/>
</dbReference>
<dbReference type="Gene3D" id="3.10.450.490">
    <property type="match status" value="1"/>
</dbReference>
<dbReference type="Gene3D" id="2.60.120.380">
    <property type="match status" value="1"/>
</dbReference>
<dbReference type="FunFam" id="2.60.120.380:FF:000013">
    <property type="entry name" value="Alkaline serine protease"/>
    <property type="match status" value="1"/>
</dbReference>
<evidence type="ECO:0000256" key="6">
    <source>
        <dbReference type="ARBA" id="ARBA00022833"/>
    </source>
</evidence>